<keyword evidence="2" id="KW-1185">Reference proteome</keyword>
<dbReference type="EMBL" id="KV013654">
    <property type="protein sequence ID" value="KZV23383.1"/>
    <property type="molecule type" value="Genomic_DNA"/>
</dbReference>
<reference evidence="1 2" key="1">
    <citation type="journal article" date="2015" name="Proc. Natl. Acad. Sci. U.S.A.">
        <title>The resurrection genome of Boea hygrometrica: A blueprint for survival of dehydration.</title>
        <authorList>
            <person name="Xiao L."/>
            <person name="Yang G."/>
            <person name="Zhang L."/>
            <person name="Yang X."/>
            <person name="Zhao S."/>
            <person name="Ji Z."/>
            <person name="Zhou Q."/>
            <person name="Hu M."/>
            <person name="Wang Y."/>
            <person name="Chen M."/>
            <person name="Xu Y."/>
            <person name="Jin H."/>
            <person name="Xiao X."/>
            <person name="Hu G."/>
            <person name="Bao F."/>
            <person name="Hu Y."/>
            <person name="Wan P."/>
            <person name="Li L."/>
            <person name="Deng X."/>
            <person name="Kuang T."/>
            <person name="Xiang C."/>
            <person name="Zhu J.K."/>
            <person name="Oliver M.J."/>
            <person name="He Y."/>
        </authorList>
    </citation>
    <scope>NUCLEOTIDE SEQUENCE [LARGE SCALE GENOMIC DNA]</scope>
    <source>
        <strain evidence="2">cv. XS01</strain>
    </source>
</reference>
<dbReference type="Proteomes" id="UP000250235">
    <property type="component" value="Unassembled WGS sequence"/>
</dbReference>
<gene>
    <name evidence="1" type="ORF">F511_09128</name>
</gene>
<organism evidence="1 2">
    <name type="scientific">Dorcoceras hygrometricum</name>
    <dbReference type="NCBI Taxonomy" id="472368"/>
    <lineage>
        <taxon>Eukaryota</taxon>
        <taxon>Viridiplantae</taxon>
        <taxon>Streptophyta</taxon>
        <taxon>Embryophyta</taxon>
        <taxon>Tracheophyta</taxon>
        <taxon>Spermatophyta</taxon>
        <taxon>Magnoliopsida</taxon>
        <taxon>eudicotyledons</taxon>
        <taxon>Gunneridae</taxon>
        <taxon>Pentapetalae</taxon>
        <taxon>asterids</taxon>
        <taxon>lamiids</taxon>
        <taxon>Lamiales</taxon>
        <taxon>Gesneriaceae</taxon>
        <taxon>Didymocarpoideae</taxon>
        <taxon>Trichosporeae</taxon>
        <taxon>Loxocarpinae</taxon>
        <taxon>Dorcoceras</taxon>
    </lineage>
</organism>
<evidence type="ECO:0000313" key="1">
    <source>
        <dbReference type="EMBL" id="KZV23383.1"/>
    </source>
</evidence>
<accession>A0A2Z7ANQ9</accession>
<evidence type="ECO:0000313" key="2">
    <source>
        <dbReference type="Proteomes" id="UP000250235"/>
    </source>
</evidence>
<name>A0A2Z7ANQ9_9LAMI</name>
<dbReference type="AlphaFoldDB" id="A0A2Z7ANQ9"/>
<proteinExistence type="predicted"/>
<sequence length="117" mass="12937">MVAAGSRHAIVRVIEETTRVWFEEPVADEKRRRLVKWKRYVLGIASGTSSEGFVALFIQSRDLRFWTASAVVEDIRCVVPEKSNAIIGVVTIEFEGLPSSYDGLTGPDDHGPMISTG</sequence>
<protein>
    <submittedName>
        <fullName evidence="1">F-box family protein</fullName>
    </submittedName>
</protein>